<evidence type="ECO:0000313" key="2">
    <source>
        <dbReference type="EMBL" id="BAJ62976.1"/>
    </source>
</evidence>
<feature type="domain" description="Dihydroorotate dehydrogenase electron transfer subunit iron-sulphur cluster binding" evidence="1">
    <location>
        <begin position="191"/>
        <end position="225"/>
    </location>
</feature>
<accession>E8N3G2</accession>
<dbReference type="InterPro" id="IPR019480">
    <property type="entry name" value="Dihydroorotate_DH_Fe-S-bd"/>
</dbReference>
<dbReference type="Proteomes" id="UP000008922">
    <property type="component" value="Chromosome"/>
</dbReference>
<proteinExistence type="predicted"/>
<dbReference type="InterPro" id="IPR037117">
    <property type="entry name" value="Dihydroorotate_DH_ele_sf"/>
</dbReference>
<dbReference type="OrthoDB" id="9789468at2"/>
<evidence type="ECO:0000313" key="3">
    <source>
        <dbReference type="Proteomes" id="UP000008922"/>
    </source>
</evidence>
<sequence length="228" mass="25373">MTFMEAILREIRYSGTGNTARLECHRKVHFRPGQYFLGNRADDPDEILPVVLHPATFPDPMLPLAPCPSNWQAGNRILLRGPFGNGFHLPEESLRVALFDWEGLAHLLVPLMQRALSQQAAVVLYASVPPSNLPPEVEVLPLEALSESFEWCDYLAGVIHRDSLAEFYQATGWKHSLHLPAHAEVLVHTPMPCGGMGDCGVCAVLEKRDWRLACKDGPVFSLHHLEVA</sequence>
<gene>
    <name evidence="2" type="ordered locus">ANT_09420</name>
</gene>
<dbReference type="PANTHER" id="PTHR43513">
    <property type="entry name" value="DIHYDROOROTATE DEHYDROGENASE B (NAD(+)), ELECTRON TRANSFER SUBUNIT"/>
    <property type="match status" value="1"/>
</dbReference>
<dbReference type="HOGENOM" id="CLU_1212769_0_0_0"/>
<dbReference type="Gene3D" id="2.10.240.10">
    <property type="entry name" value="Dihydroorotate dehydrogenase, electron transfer subunit"/>
    <property type="match status" value="1"/>
</dbReference>
<dbReference type="EMBL" id="AP012029">
    <property type="protein sequence ID" value="BAJ62976.1"/>
    <property type="molecule type" value="Genomic_DNA"/>
</dbReference>
<dbReference type="eggNOG" id="COG0543">
    <property type="taxonomic scope" value="Bacteria"/>
</dbReference>
<dbReference type="STRING" id="926569.ANT_09420"/>
<dbReference type="Pfam" id="PF10418">
    <property type="entry name" value="DHODB_Fe-S_bind"/>
    <property type="match status" value="1"/>
</dbReference>
<protein>
    <recommendedName>
        <fullName evidence="1">Dihydroorotate dehydrogenase electron transfer subunit iron-sulphur cluster binding domain-containing protein</fullName>
    </recommendedName>
</protein>
<dbReference type="KEGG" id="atm:ANT_09420"/>
<keyword evidence="3" id="KW-1185">Reference proteome</keyword>
<name>E8N3G2_ANATU</name>
<dbReference type="PANTHER" id="PTHR43513:SF3">
    <property type="entry name" value="DIHYDROOROTATE DEHYDROGENASE B (NAD(+)), ELECTRON TRANSFER SUBUNIT-RELATED"/>
    <property type="match status" value="1"/>
</dbReference>
<dbReference type="InterPro" id="IPR050353">
    <property type="entry name" value="PyrK_electron_transfer"/>
</dbReference>
<organism evidence="2 3">
    <name type="scientific">Anaerolinea thermophila (strain DSM 14523 / JCM 11388 / NBRC 100420 / UNI-1)</name>
    <dbReference type="NCBI Taxonomy" id="926569"/>
    <lineage>
        <taxon>Bacteria</taxon>
        <taxon>Bacillati</taxon>
        <taxon>Chloroflexota</taxon>
        <taxon>Anaerolineae</taxon>
        <taxon>Anaerolineales</taxon>
        <taxon>Anaerolineaceae</taxon>
        <taxon>Anaerolinea</taxon>
    </lineage>
</organism>
<dbReference type="InParanoid" id="E8N3G2"/>
<reference evidence="2 3" key="1">
    <citation type="submission" date="2010-12" db="EMBL/GenBank/DDBJ databases">
        <title>Whole genome sequence of Anaerolinea thermophila UNI-1.</title>
        <authorList>
            <person name="Narita-Yamada S."/>
            <person name="Kishi E."/>
            <person name="Watanabe Y."/>
            <person name="Takasaki K."/>
            <person name="Ankai A."/>
            <person name="Oguchi A."/>
            <person name="Fukui S."/>
            <person name="Takahashi M."/>
            <person name="Yashiro I."/>
            <person name="Hosoyama A."/>
            <person name="Sekiguchi Y."/>
            <person name="Hanada S."/>
            <person name="Fujita N."/>
        </authorList>
    </citation>
    <scope>NUCLEOTIDE SEQUENCE [LARGE SCALE GENOMIC DNA]</scope>
    <source>
        <strain evidence="3">DSM 14523 / JCM 11388 / NBRC 100420 / UNI-1</strain>
    </source>
</reference>
<evidence type="ECO:0000259" key="1">
    <source>
        <dbReference type="Pfam" id="PF10418"/>
    </source>
</evidence>
<dbReference type="AlphaFoldDB" id="E8N3G2"/>
<dbReference type="RefSeq" id="WP_013559367.1">
    <property type="nucleotide sequence ID" value="NC_014960.1"/>
</dbReference>